<dbReference type="EMBL" id="LIZX01000133">
    <property type="protein sequence ID" value="KPJ65140.1"/>
    <property type="molecule type" value="Genomic_DNA"/>
</dbReference>
<dbReference type="Proteomes" id="UP000051861">
    <property type="component" value="Unassembled WGS sequence"/>
</dbReference>
<evidence type="ECO:0000313" key="9">
    <source>
        <dbReference type="EMBL" id="KPJ65140.1"/>
    </source>
</evidence>
<evidence type="ECO:0000256" key="1">
    <source>
        <dbReference type="ARBA" id="ARBA00001602"/>
    </source>
</evidence>
<keyword evidence="3" id="KW-0133">Cell shape</keyword>
<dbReference type="GO" id="GO:0008360">
    <property type="term" value="P:regulation of cell shape"/>
    <property type="evidence" value="ECO:0007669"/>
    <property type="project" value="UniProtKB-KW"/>
</dbReference>
<proteinExistence type="inferred from homology"/>
<dbReference type="InterPro" id="IPR033134">
    <property type="entry name" value="Asp/Glu_racemase_AS_2"/>
</dbReference>
<sequence>MRLLQTQNSGAPIGIFDSGVGGLTVAKKIFQLLPKEDVIYFGDTARYPYGPRSKEIVKKLSVQNINFLLNQKVKLIVVACNTASALALDDLEEYHEMPMIGVIKPGASAAVKATRIGRIGVIGTLGTISSEAYQKAIYEIDPQKKVYSAACPLFVALAEEGYINKEATYLIAQTYLAPLIKRKVDTLVLGCTHYPLLKKVVSKTMGKEVKLIDSAEETAVEV</sequence>
<keyword evidence="4" id="KW-0573">Peptidoglycan synthesis</keyword>
<protein>
    <recommendedName>
        <fullName evidence="7 8">Glutamate racemase</fullName>
        <ecNumber evidence="2 8">5.1.1.3</ecNumber>
    </recommendedName>
</protein>
<evidence type="ECO:0000256" key="4">
    <source>
        <dbReference type="ARBA" id="ARBA00022984"/>
    </source>
</evidence>
<dbReference type="EC" id="5.1.1.3" evidence="2 8"/>
<dbReference type="PANTHER" id="PTHR21198:SF2">
    <property type="entry name" value="GLUTAMATE RACEMASE"/>
    <property type="match status" value="1"/>
</dbReference>
<dbReference type="HAMAP" id="MF_00258">
    <property type="entry name" value="Glu_racemase"/>
    <property type="match status" value="1"/>
</dbReference>
<dbReference type="InterPro" id="IPR015942">
    <property type="entry name" value="Asp/Glu/hydantoin_racemase"/>
</dbReference>
<evidence type="ECO:0000313" key="10">
    <source>
        <dbReference type="Proteomes" id="UP000051861"/>
    </source>
</evidence>
<dbReference type="Pfam" id="PF01177">
    <property type="entry name" value="Asp_Glu_race"/>
    <property type="match status" value="1"/>
</dbReference>
<gene>
    <name evidence="9" type="ORF">AMJ44_10925</name>
</gene>
<dbReference type="SUPFAM" id="SSF53681">
    <property type="entry name" value="Aspartate/glutamate racemase"/>
    <property type="match status" value="2"/>
</dbReference>
<evidence type="ECO:0000256" key="7">
    <source>
        <dbReference type="ARBA" id="ARBA00070053"/>
    </source>
</evidence>
<dbReference type="GO" id="GO:0071555">
    <property type="term" value="P:cell wall organization"/>
    <property type="evidence" value="ECO:0007669"/>
    <property type="project" value="UniProtKB-KW"/>
</dbReference>
<reference evidence="9 10" key="1">
    <citation type="journal article" date="2015" name="Microbiome">
        <title>Genomic resolution of linkages in carbon, nitrogen, and sulfur cycling among widespread estuary sediment bacteria.</title>
        <authorList>
            <person name="Baker B.J."/>
            <person name="Lazar C.S."/>
            <person name="Teske A.P."/>
            <person name="Dick G.J."/>
        </authorList>
    </citation>
    <scope>NUCLEOTIDE SEQUENCE [LARGE SCALE GENOMIC DNA]</scope>
    <source>
        <strain evidence="9">DG_54_3</strain>
    </source>
</reference>
<keyword evidence="6" id="KW-0961">Cell wall biogenesis/degradation</keyword>
<organism evidence="9 10">
    <name type="scientific">candidate division WOR-1 bacterium DG_54_3</name>
    <dbReference type="NCBI Taxonomy" id="1703775"/>
    <lineage>
        <taxon>Bacteria</taxon>
        <taxon>Bacillati</taxon>
        <taxon>Saganbacteria</taxon>
    </lineage>
</organism>
<dbReference type="AlphaFoldDB" id="A0A0S7XRZ5"/>
<evidence type="ECO:0000256" key="5">
    <source>
        <dbReference type="ARBA" id="ARBA00023235"/>
    </source>
</evidence>
<dbReference type="PANTHER" id="PTHR21198">
    <property type="entry name" value="GLUTAMATE RACEMASE"/>
    <property type="match status" value="1"/>
</dbReference>
<comment type="catalytic activity">
    <reaction evidence="1">
        <text>L-glutamate = D-glutamate</text>
        <dbReference type="Rhea" id="RHEA:12813"/>
        <dbReference type="ChEBI" id="CHEBI:29985"/>
        <dbReference type="ChEBI" id="CHEBI:29986"/>
        <dbReference type="EC" id="5.1.1.3"/>
    </reaction>
</comment>
<evidence type="ECO:0000256" key="8">
    <source>
        <dbReference type="NCBIfam" id="TIGR00067"/>
    </source>
</evidence>
<dbReference type="PROSITE" id="PS00924">
    <property type="entry name" value="ASP_GLU_RACEMASE_2"/>
    <property type="match status" value="1"/>
</dbReference>
<dbReference type="InterPro" id="IPR004391">
    <property type="entry name" value="Glu_race"/>
</dbReference>
<dbReference type="Gene3D" id="3.40.50.1860">
    <property type="match status" value="2"/>
</dbReference>
<feature type="non-terminal residue" evidence="9">
    <location>
        <position position="222"/>
    </location>
</feature>
<dbReference type="InterPro" id="IPR018187">
    <property type="entry name" value="Asp/Glu_racemase_AS_1"/>
</dbReference>
<dbReference type="PROSITE" id="PS00923">
    <property type="entry name" value="ASP_GLU_RACEMASE_1"/>
    <property type="match status" value="1"/>
</dbReference>
<evidence type="ECO:0000256" key="3">
    <source>
        <dbReference type="ARBA" id="ARBA00022960"/>
    </source>
</evidence>
<dbReference type="GO" id="GO:0008881">
    <property type="term" value="F:glutamate racemase activity"/>
    <property type="evidence" value="ECO:0007669"/>
    <property type="project" value="UniProtKB-UniRule"/>
</dbReference>
<accession>A0A0S7XRZ5</accession>
<evidence type="ECO:0000256" key="6">
    <source>
        <dbReference type="ARBA" id="ARBA00023316"/>
    </source>
</evidence>
<dbReference type="InterPro" id="IPR001920">
    <property type="entry name" value="Asp/Glu_race"/>
</dbReference>
<dbReference type="FunFam" id="3.40.50.1860:FF:000002">
    <property type="entry name" value="Glutamate racemase"/>
    <property type="match status" value="1"/>
</dbReference>
<dbReference type="NCBIfam" id="TIGR00067">
    <property type="entry name" value="glut_race"/>
    <property type="match status" value="1"/>
</dbReference>
<name>A0A0S7XRZ5_UNCSA</name>
<dbReference type="GO" id="GO:0009252">
    <property type="term" value="P:peptidoglycan biosynthetic process"/>
    <property type="evidence" value="ECO:0007669"/>
    <property type="project" value="UniProtKB-UniRule"/>
</dbReference>
<evidence type="ECO:0000256" key="2">
    <source>
        <dbReference type="ARBA" id="ARBA00013090"/>
    </source>
</evidence>
<comment type="caution">
    <text evidence="9">The sequence shown here is derived from an EMBL/GenBank/DDBJ whole genome shotgun (WGS) entry which is preliminary data.</text>
</comment>
<keyword evidence="5" id="KW-0413">Isomerase</keyword>